<evidence type="ECO:0000313" key="1">
    <source>
        <dbReference type="EMBL" id="SKA74766.1"/>
    </source>
</evidence>
<gene>
    <name evidence="1" type="ORF">SAMN02745702_02030</name>
</gene>
<accession>A0A1T4WBU7</accession>
<dbReference type="AlphaFoldDB" id="A0A1T4WBU7"/>
<name>A0A1T4WBU7_9BACT</name>
<proteinExistence type="predicted"/>
<sequence length="112" mass="12636">MMVKIGMLFDASKQDIPFGSHYSVHIPFFPARFVAQDKEAKFSAYVSCCVKRAFTPSAFTGAQNEVIGVHNCGRMLQPEKKRIPKCWKRAVLHKYMYAPLTEPCVTYASGAR</sequence>
<protein>
    <submittedName>
        <fullName evidence="1">Uncharacterized protein</fullName>
    </submittedName>
</protein>
<reference evidence="1 2" key="1">
    <citation type="submission" date="2017-02" db="EMBL/GenBank/DDBJ databases">
        <authorList>
            <person name="Peterson S.W."/>
        </authorList>
    </citation>
    <scope>NUCLEOTIDE SEQUENCE [LARGE SCALE GENOMIC DNA]</scope>
    <source>
        <strain evidence="1 2">DSM 18034</strain>
    </source>
</reference>
<dbReference type="STRING" id="1121442.SAMN02745702_02030"/>
<keyword evidence="2" id="KW-1185">Reference proteome</keyword>
<evidence type="ECO:0000313" key="2">
    <source>
        <dbReference type="Proteomes" id="UP000189733"/>
    </source>
</evidence>
<organism evidence="1 2">
    <name type="scientific">Desulfobaculum bizertense DSM 18034</name>
    <dbReference type="NCBI Taxonomy" id="1121442"/>
    <lineage>
        <taxon>Bacteria</taxon>
        <taxon>Pseudomonadati</taxon>
        <taxon>Thermodesulfobacteriota</taxon>
        <taxon>Desulfovibrionia</taxon>
        <taxon>Desulfovibrionales</taxon>
        <taxon>Desulfovibrionaceae</taxon>
        <taxon>Desulfobaculum</taxon>
    </lineage>
</organism>
<dbReference type="Proteomes" id="UP000189733">
    <property type="component" value="Unassembled WGS sequence"/>
</dbReference>
<dbReference type="EMBL" id="FUYA01000006">
    <property type="protein sequence ID" value="SKA74766.1"/>
    <property type="molecule type" value="Genomic_DNA"/>
</dbReference>